<dbReference type="AlphaFoldDB" id="A0A1Y2FP42"/>
<evidence type="ECO:0000313" key="11">
    <source>
        <dbReference type="Proteomes" id="UP000193685"/>
    </source>
</evidence>
<keyword evidence="11" id="KW-1185">Reference proteome</keyword>
<evidence type="ECO:0000256" key="3">
    <source>
        <dbReference type="ARBA" id="ARBA00008088"/>
    </source>
</evidence>
<dbReference type="OMA" id="ACHVQEK"/>
<dbReference type="SUPFAM" id="SSF75445">
    <property type="entry name" value="D-ribose-5-phosphate isomerase (RpiA), lid domain"/>
    <property type="match status" value="1"/>
</dbReference>
<evidence type="ECO:0000256" key="2">
    <source>
        <dbReference type="ARBA" id="ARBA00004988"/>
    </source>
</evidence>
<evidence type="ECO:0000256" key="6">
    <source>
        <dbReference type="ARBA" id="ARBA00023235"/>
    </source>
</evidence>
<comment type="similarity">
    <text evidence="3">Belongs to the ribose 5-phosphate isomerase family.</text>
</comment>
<dbReference type="UniPathway" id="UPA00115">
    <property type="reaction ID" value="UER00412"/>
</dbReference>
<evidence type="ECO:0000256" key="9">
    <source>
        <dbReference type="SAM" id="MobiDB-lite"/>
    </source>
</evidence>
<dbReference type="Gene3D" id="3.30.70.260">
    <property type="match status" value="1"/>
</dbReference>
<dbReference type="GO" id="GO:0009052">
    <property type="term" value="P:pentose-phosphate shunt, non-oxidative branch"/>
    <property type="evidence" value="ECO:0007669"/>
    <property type="project" value="InterPro"/>
</dbReference>
<name>A0A1Y2FP42_PROLT</name>
<comment type="catalytic activity">
    <reaction evidence="1">
        <text>aldehydo-D-ribose 5-phosphate = D-ribulose 5-phosphate</text>
        <dbReference type="Rhea" id="RHEA:14657"/>
        <dbReference type="ChEBI" id="CHEBI:58121"/>
        <dbReference type="ChEBI" id="CHEBI:58273"/>
        <dbReference type="EC" id="5.3.1.6"/>
    </reaction>
</comment>
<organism evidence="10 11">
    <name type="scientific">Protomyces lactucae-debilis</name>
    <dbReference type="NCBI Taxonomy" id="2754530"/>
    <lineage>
        <taxon>Eukaryota</taxon>
        <taxon>Fungi</taxon>
        <taxon>Dikarya</taxon>
        <taxon>Ascomycota</taxon>
        <taxon>Taphrinomycotina</taxon>
        <taxon>Taphrinomycetes</taxon>
        <taxon>Taphrinales</taxon>
        <taxon>Protomycetaceae</taxon>
        <taxon>Protomyces</taxon>
    </lineage>
</organism>
<evidence type="ECO:0000256" key="5">
    <source>
        <dbReference type="ARBA" id="ARBA00019150"/>
    </source>
</evidence>
<evidence type="ECO:0000313" key="10">
    <source>
        <dbReference type="EMBL" id="ORY84485.1"/>
    </source>
</evidence>
<dbReference type="Proteomes" id="UP000193685">
    <property type="component" value="Unassembled WGS sequence"/>
</dbReference>
<dbReference type="EC" id="5.3.1.6" evidence="4"/>
<dbReference type="Pfam" id="PF06026">
    <property type="entry name" value="Rib_5-P_isom_A"/>
    <property type="match status" value="1"/>
</dbReference>
<dbReference type="GO" id="GO:0004751">
    <property type="term" value="F:ribose-5-phosphate isomerase activity"/>
    <property type="evidence" value="ECO:0007669"/>
    <property type="project" value="UniProtKB-EC"/>
</dbReference>
<comment type="pathway">
    <text evidence="2">Carbohydrate degradation; pentose phosphate pathway; D-ribose 5-phosphate from D-ribulose 5-phosphate (non-oxidative stage): step 1/1.</text>
</comment>
<keyword evidence="6 10" id="KW-0413">Isomerase</keyword>
<dbReference type="CDD" id="cd01398">
    <property type="entry name" value="RPI_A"/>
    <property type="match status" value="1"/>
</dbReference>
<dbReference type="InterPro" id="IPR004788">
    <property type="entry name" value="Ribose5P_isomerase_type_A"/>
</dbReference>
<feature type="compositionally biased region" description="Polar residues" evidence="9">
    <location>
        <begin position="10"/>
        <end position="24"/>
    </location>
</feature>
<protein>
    <recommendedName>
        <fullName evidence="5">Ribose-5-phosphate isomerase</fullName>
        <ecNumber evidence="4">5.3.1.6</ecNumber>
    </recommendedName>
    <alternativeName>
        <fullName evidence="8">D-ribose-5-phosphate ketol-isomerase</fullName>
    </alternativeName>
    <alternativeName>
        <fullName evidence="7">Phosphoriboisomerase</fullName>
    </alternativeName>
</protein>
<dbReference type="Gene3D" id="3.40.50.1360">
    <property type="match status" value="1"/>
</dbReference>
<dbReference type="RefSeq" id="XP_040726503.1">
    <property type="nucleotide sequence ID" value="XM_040872160.1"/>
</dbReference>
<dbReference type="GeneID" id="63788759"/>
<accession>A0A1Y2FP42</accession>
<proteinExistence type="inferred from homology"/>
<dbReference type="PANTHER" id="PTHR11934">
    <property type="entry name" value="RIBOSE-5-PHOSPHATE ISOMERASE"/>
    <property type="match status" value="1"/>
</dbReference>
<sequence length="304" mass="33008">MSARPKPISAANSEMSTSSRNSATLDPATLAPVEASKRLAAHKAVDDHFPKDAKVIGIGSGSTVIYAVERILMRDDTSQITFIPTGFQSKELITGGRLRLGEIDGFPVIDVAFDGADEVDANLQCIKGGGACLFQEKLVASCAKKFVIVADYRKNSKQLGEKWAQGIPIEVVPLAHAKVIRDLLEMGAQEPALRMGGKAKAGPVLTDNGNFIIDAPFPLGKDPKTLEHDIKQLVGVVECGLFVGMAEVAYFGNEDGSVDVRYSNGKTQHQDDIAQESAQVLKAEEAPELREPRWKEYDRFELRR</sequence>
<evidence type="ECO:0000256" key="7">
    <source>
        <dbReference type="ARBA" id="ARBA00029734"/>
    </source>
</evidence>
<comment type="caution">
    <text evidence="10">The sequence shown here is derived from an EMBL/GenBank/DDBJ whole genome shotgun (WGS) entry which is preliminary data.</text>
</comment>
<dbReference type="InterPro" id="IPR037171">
    <property type="entry name" value="NagB/RpiA_transferase-like"/>
</dbReference>
<dbReference type="GO" id="GO:0006014">
    <property type="term" value="P:D-ribose metabolic process"/>
    <property type="evidence" value="ECO:0007669"/>
    <property type="project" value="TreeGrafter"/>
</dbReference>
<dbReference type="FunFam" id="3.30.70.260:FF:000018">
    <property type="entry name" value="Ribose-5-phosphate isomerase A"/>
    <property type="match status" value="1"/>
</dbReference>
<dbReference type="EMBL" id="MCFI01000006">
    <property type="protein sequence ID" value="ORY84485.1"/>
    <property type="molecule type" value="Genomic_DNA"/>
</dbReference>
<feature type="region of interest" description="Disordered" evidence="9">
    <location>
        <begin position="1"/>
        <end position="26"/>
    </location>
</feature>
<dbReference type="OrthoDB" id="1555531at2759"/>
<reference evidence="10 11" key="1">
    <citation type="submission" date="2016-07" db="EMBL/GenBank/DDBJ databases">
        <title>Pervasive Adenine N6-methylation of Active Genes in Fungi.</title>
        <authorList>
            <consortium name="DOE Joint Genome Institute"/>
            <person name="Mondo S.J."/>
            <person name="Dannebaum R.O."/>
            <person name="Kuo R.C."/>
            <person name="Labutti K."/>
            <person name="Haridas S."/>
            <person name="Kuo A."/>
            <person name="Salamov A."/>
            <person name="Ahrendt S.R."/>
            <person name="Lipzen A."/>
            <person name="Sullivan W."/>
            <person name="Andreopoulos W.B."/>
            <person name="Clum A."/>
            <person name="Lindquist E."/>
            <person name="Daum C."/>
            <person name="Ramamoorthy G.K."/>
            <person name="Gryganskyi A."/>
            <person name="Culley D."/>
            <person name="Magnuson J.K."/>
            <person name="James T.Y."/>
            <person name="O'Malley M.A."/>
            <person name="Stajich J.E."/>
            <person name="Spatafora J.W."/>
            <person name="Visel A."/>
            <person name="Grigoriev I.V."/>
        </authorList>
    </citation>
    <scope>NUCLEOTIDE SEQUENCE [LARGE SCALE GENOMIC DNA]</scope>
    <source>
        <strain evidence="10 11">12-1054</strain>
    </source>
</reference>
<dbReference type="NCBIfam" id="TIGR00021">
    <property type="entry name" value="rpiA"/>
    <property type="match status" value="1"/>
</dbReference>
<dbReference type="PANTHER" id="PTHR11934:SF0">
    <property type="entry name" value="RIBOSE-5-PHOSPHATE ISOMERASE"/>
    <property type="match status" value="1"/>
</dbReference>
<evidence type="ECO:0000256" key="8">
    <source>
        <dbReference type="ARBA" id="ARBA00032273"/>
    </source>
</evidence>
<evidence type="ECO:0000256" key="1">
    <source>
        <dbReference type="ARBA" id="ARBA00001713"/>
    </source>
</evidence>
<evidence type="ECO:0000256" key="4">
    <source>
        <dbReference type="ARBA" id="ARBA00011959"/>
    </source>
</evidence>
<dbReference type="NCBIfam" id="NF001924">
    <property type="entry name" value="PRK00702.1"/>
    <property type="match status" value="1"/>
</dbReference>
<dbReference type="SUPFAM" id="SSF100950">
    <property type="entry name" value="NagB/RpiA/CoA transferase-like"/>
    <property type="match status" value="1"/>
</dbReference>
<dbReference type="STRING" id="56484.A0A1Y2FP42"/>
<gene>
    <name evidence="10" type="ORF">BCR37DRAFT_409686</name>
</gene>
<dbReference type="GO" id="GO:0005737">
    <property type="term" value="C:cytoplasm"/>
    <property type="evidence" value="ECO:0007669"/>
    <property type="project" value="TreeGrafter"/>
</dbReference>
<dbReference type="FunFam" id="3.40.50.1360:FF:000014">
    <property type="entry name" value="Ribose 5-phosphate isomerase"/>
    <property type="match status" value="1"/>
</dbReference>